<proteinExistence type="inferred from homology"/>
<dbReference type="Proteomes" id="UP001155586">
    <property type="component" value="Unassembled WGS sequence"/>
</dbReference>
<dbReference type="PANTHER" id="PTHR38098">
    <property type="entry name" value="LPS-ASSEMBLY LIPOPROTEIN LPTE"/>
    <property type="match status" value="1"/>
</dbReference>
<dbReference type="GO" id="GO:0001530">
    <property type="term" value="F:lipopolysaccharide binding"/>
    <property type="evidence" value="ECO:0007669"/>
    <property type="project" value="TreeGrafter"/>
</dbReference>
<reference evidence="8" key="1">
    <citation type="submission" date="2022-02" db="EMBL/GenBank/DDBJ databases">
        <title>Vibrio sp. nov., a new bacterium isolated from Bohai sea, China.</title>
        <authorList>
            <person name="Yuan Y."/>
        </authorList>
    </citation>
    <scope>NUCLEOTIDE SEQUENCE</scope>
    <source>
        <strain evidence="8">DBSS07</strain>
    </source>
</reference>
<keyword evidence="2 6" id="KW-0472">Membrane</keyword>
<comment type="function">
    <text evidence="6">Together with LptD, is involved in the assembly of lipopolysaccharide (LPS) at the surface of the outer membrane. Required for the proper assembly of LptD. Binds LPS and may serve as the LPS recognition site at the outer membrane.</text>
</comment>
<dbReference type="GO" id="GO:1990351">
    <property type="term" value="C:transporter complex"/>
    <property type="evidence" value="ECO:0007669"/>
    <property type="project" value="TreeGrafter"/>
</dbReference>
<organism evidence="8 9">
    <name type="scientific">Vibrio paucivorans</name>
    <dbReference type="NCBI Taxonomy" id="2829489"/>
    <lineage>
        <taxon>Bacteria</taxon>
        <taxon>Pseudomonadati</taxon>
        <taxon>Pseudomonadota</taxon>
        <taxon>Gammaproteobacteria</taxon>
        <taxon>Vibrionales</taxon>
        <taxon>Vibrionaceae</taxon>
        <taxon>Vibrio</taxon>
    </lineage>
</organism>
<evidence type="ECO:0000256" key="4">
    <source>
        <dbReference type="ARBA" id="ARBA00023237"/>
    </source>
</evidence>
<comment type="similarity">
    <text evidence="6">Belongs to the LptE lipoprotein family.</text>
</comment>
<dbReference type="Pfam" id="PF04390">
    <property type="entry name" value="LptE"/>
    <property type="match status" value="1"/>
</dbReference>
<dbReference type="AlphaFoldDB" id="A0A9X3CBH1"/>
<evidence type="ECO:0000256" key="1">
    <source>
        <dbReference type="ARBA" id="ARBA00022729"/>
    </source>
</evidence>
<evidence type="ECO:0000256" key="3">
    <source>
        <dbReference type="ARBA" id="ARBA00023139"/>
    </source>
</evidence>
<accession>A0A9X3CBH1</accession>
<evidence type="ECO:0000313" key="8">
    <source>
        <dbReference type="EMBL" id="MCW8332643.1"/>
    </source>
</evidence>
<sequence length="239" mass="26693">MFRSASRLISKSSIKVTSVVFLASLLSACGFHLRGDYSVPEELNTMSVTSYDQYSTFTRAVKGQLRMSEIEIVSPAADVPNLHLMVEGVGERTLSLYQNTRAAEKELTFRASYRVTIPELGSKVFRTSVTRSYLDNPLTALAKSVERDMIEDEMRKLAATQILRQMARLKADIESNEMMLEEQETITSEMSEEQYDIKTIEGEVGDITSPQVEAQRIAEQTQAEQEAAAPATSTDSKEQ</sequence>
<dbReference type="RefSeq" id="WP_265686388.1">
    <property type="nucleotide sequence ID" value="NZ_JAKRRX010000007.1"/>
</dbReference>
<dbReference type="Gene3D" id="3.30.160.150">
    <property type="entry name" value="Lipoprotein like domain"/>
    <property type="match status" value="1"/>
</dbReference>
<gene>
    <name evidence="6 8" type="primary">lptE</name>
    <name evidence="8" type="ORF">MD483_02215</name>
</gene>
<dbReference type="EMBL" id="JAKRRX010000007">
    <property type="protein sequence ID" value="MCW8332643.1"/>
    <property type="molecule type" value="Genomic_DNA"/>
</dbReference>
<dbReference type="InterPro" id="IPR007485">
    <property type="entry name" value="LPS_assembly_LptE"/>
</dbReference>
<dbReference type="GO" id="GO:0043165">
    <property type="term" value="P:Gram-negative-bacterium-type cell outer membrane assembly"/>
    <property type="evidence" value="ECO:0007669"/>
    <property type="project" value="UniProtKB-UniRule"/>
</dbReference>
<protein>
    <recommendedName>
        <fullName evidence="6">LPS-assembly lipoprotein LptE</fullName>
    </recommendedName>
</protein>
<evidence type="ECO:0000256" key="7">
    <source>
        <dbReference type="SAM" id="MobiDB-lite"/>
    </source>
</evidence>
<keyword evidence="9" id="KW-1185">Reference proteome</keyword>
<feature type="region of interest" description="Disordered" evidence="7">
    <location>
        <begin position="203"/>
        <end position="239"/>
    </location>
</feature>
<evidence type="ECO:0000256" key="2">
    <source>
        <dbReference type="ARBA" id="ARBA00023136"/>
    </source>
</evidence>
<keyword evidence="3 6" id="KW-0564">Palmitate</keyword>
<dbReference type="GO" id="GO:0009279">
    <property type="term" value="C:cell outer membrane"/>
    <property type="evidence" value="ECO:0007669"/>
    <property type="project" value="UniProtKB-SubCell"/>
</dbReference>
<dbReference type="PROSITE" id="PS51257">
    <property type="entry name" value="PROKAR_LIPOPROTEIN"/>
    <property type="match status" value="1"/>
</dbReference>
<dbReference type="HAMAP" id="MF_01186">
    <property type="entry name" value="LPS_assembly_LptE"/>
    <property type="match status" value="1"/>
</dbReference>
<evidence type="ECO:0000256" key="5">
    <source>
        <dbReference type="ARBA" id="ARBA00023288"/>
    </source>
</evidence>
<feature type="compositionally biased region" description="Low complexity" evidence="7">
    <location>
        <begin position="213"/>
        <end position="231"/>
    </location>
</feature>
<name>A0A9X3CBH1_9VIBR</name>
<comment type="subcellular location">
    <subcellularLocation>
        <location evidence="6">Cell outer membrane</location>
        <topology evidence="6">Lipid-anchor</topology>
    </subcellularLocation>
</comment>
<dbReference type="PANTHER" id="PTHR38098:SF1">
    <property type="entry name" value="LPS-ASSEMBLY LIPOPROTEIN LPTE"/>
    <property type="match status" value="1"/>
</dbReference>
<keyword evidence="1 6" id="KW-0732">Signal</keyword>
<evidence type="ECO:0000256" key="6">
    <source>
        <dbReference type="HAMAP-Rule" id="MF_01186"/>
    </source>
</evidence>
<comment type="subunit">
    <text evidence="6">Component of the lipopolysaccharide transport and assembly complex. Interacts with LptD.</text>
</comment>
<evidence type="ECO:0000313" key="9">
    <source>
        <dbReference type="Proteomes" id="UP001155586"/>
    </source>
</evidence>
<comment type="caution">
    <text evidence="8">The sequence shown here is derived from an EMBL/GenBank/DDBJ whole genome shotgun (WGS) entry which is preliminary data.</text>
</comment>
<keyword evidence="4 6" id="KW-0998">Cell outer membrane</keyword>
<keyword evidence="5 6" id="KW-0449">Lipoprotein</keyword>
<dbReference type="GO" id="GO:0015920">
    <property type="term" value="P:lipopolysaccharide transport"/>
    <property type="evidence" value="ECO:0007669"/>
    <property type="project" value="TreeGrafter"/>
</dbReference>